<dbReference type="AlphaFoldDB" id="A0A0H2MH72"/>
<evidence type="ECO:0000256" key="3">
    <source>
        <dbReference type="ARBA" id="ARBA00012438"/>
    </source>
</evidence>
<evidence type="ECO:0000313" key="15">
    <source>
        <dbReference type="Proteomes" id="UP000035444"/>
    </source>
</evidence>
<dbReference type="InterPro" id="IPR003661">
    <property type="entry name" value="HisK_dim/P_dom"/>
</dbReference>
<dbReference type="Pfam" id="PF00512">
    <property type="entry name" value="HisKA"/>
    <property type="match status" value="1"/>
</dbReference>
<sequence length="655" mass="73128">MSKAEQAPAVKKTSVTNGFLALSRSKLTTRIAITIFMSILIVEAVILVPSYNNFKRDLLARLADTGQTAVITGFQNHVRSILGTGGAEQENPLITGEKISRITRFKGGTLYDEGGEKIGSFGEIPELSLTDYMQNQERARLNSDETRYDTVWLPQETGLPFVVISRLDASWIAAELTAFTWRIIGLVLLLSISISVVALVFLGRMVLNPLLELRSHLVRAQEDPGNTDRVAMSGSQIKNEFGEMVTALNVLLSRVSDLRVAERAMNEQRFTDFANSASDWFWETDQDLNITMVSDGFPDIPGVSTKDMVGKNWTALKHDRIRVENLDDYLVVMTQQGCFRDMEFSYICKEDRQHYQSLSANPYYNNDGSFAGYRGTGRDISISYIAEKKLREAKMQAEKAQIVAEEANKAKSQFLTNMSHELRTPLNAINGFSEVIIQTALQKDEDKHYADFAQDIYQSGNRLLEILNDILDLSRIEADAMELSEDAFDVKSLITFCNKEMTGTFEKEVRKKDIRFIPADLQDDIYLNADAKKLKQVLRNLLSNAVKFNKEGGEMQFSILEEETGDICFEVRDTGIGIAEKDLSGVLKPFQQANGQITRSHEGTGLGLAISAALIDLHEGGFIIESQLGEGTTVKFSLPVTCRIKIEDGQMVAYA</sequence>
<comment type="catalytic activity">
    <reaction evidence="1">
        <text>ATP + protein L-histidine = ADP + protein N-phospho-L-histidine.</text>
        <dbReference type="EC" id="2.7.13.3"/>
    </reaction>
</comment>
<comment type="subcellular location">
    <subcellularLocation>
        <location evidence="2">Membrane</location>
    </subcellularLocation>
</comment>
<keyword evidence="7" id="KW-0902">Two-component regulatory system</keyword>
<evidence type="ECO:0000256" key="4">
    <source>
        <dbReference type="ARBA" id="ARBA00022553"/>
    </source>
</evidence>
<name>A0A0H2MH72_9PROT</name>
<dbReference type="InterPro" id="IPR036097">
    <property type="entry name" value="HisK_dim/P_sf"/>
</dbReference>
<protein>
    <recommendedName>
        <fullName evidence="3">histidine kinase</fullName>
        <ecNumber evidence="3">2.7.13.3</ecNumber>
    </recommendedName>
</protein>
<dbReference type="GO" id="GO:0009927">
    <property type="term" value="F:histidine phosphotransfer kinase activity"/>
    <property type="evidence" value="ECO:0007669"/>
    <property type="project" value="TreeGrafter"/>
</dbReference>
<dbReference type="GO" id="GO:0005886">
    <property type="term" value="C:plasma membrane"/>
    <property type="evidence" value="ECO:0007669"/>
    <property type="project" value="TreeGrafter"/>
</dbReference>
<keyword evidence="9" id="KW-0812">Transmembrane</keyword>
<reference evidence="14 15" key="1">
    <citation type="submission" date="2015-03" db="EMBL/GenBank/DDBJ databases">
        <title>Genome Sequence of Kiloniella spongiae MEBiC09566, isolated from a marine sponge.</title>
        <authorList>
            <person name="Shao Z."/>
            <person name="Wang L."/>
            <person name="Li X."/>
        </authorList>
    </citation>
    <scope>NUCLEOTIDE SEQUENCE [LARGE SCALE GENOMIC DNA]</scope>
    <source>
        <strain evidence="14 15">MEBiC09566</strain>
    </source>
</reference>
<dbReference type="EC" id="2.7.13.3" evidence="3"/>
<dbReference type="InterPro" id="IPR004358">
    <property type="entry name" value="Sig_transdc_His_kin-like_C"/>
</dbReference>
<dbReference type="Gene3D" id="1.10.287.130">
    <property type="match status" value="1"/>
</dbReference>
<evidence type="ECO:0000259" key="10">
    <source>
        <dbReference type="PROSITE" id="PS50109"/>
    </source>
</evidence>
<keyword evidence="15" id="KW-1185">Reference proteome</keyword>
<evidence type="ECO:0000256" key="9">
    <source>
        <dbReference type="SAM" id="Phobius"/>
    </source>
</evidence>
<gene>
    <name evidence="14" type="ORF">WH96_05490</name>
</gene>
<dbReference type="InterPro" id="IPR035965">
    <property type="entry name" value="PAS-like_dom_sf"/>
</dbReference>
<dbReference type="InterPro" id="IPR036890">
    <property type="entry name" value="HATPase_C_sf"/>
</dbReference>
<dbReference type="SMART" id="SM00388">
    <property type="entry name" value="HisKA"/>
    <property type="match status" value="1"/>
</dbReference>
<dbReference type="Proteomes" id="UP000035444">
    <property type="component" value="Unassembled WGS sequence"/>
</dbReference>
<dbReference type="FunFam" id="1.10.287.130:FF:000001">
    <property type="entry name" value="Two-component sensor histidine kinase"/>
    <property type="match status" value="1"/>
</dbReference>
<evidence type="ECO:0000313" key="14">
    <source>
        <dbReference type="EMBL" id="KLN61753.1"/>
    </source>
</evidence>
<dbReference type="CDD" id="cd00082">
    <property type="entry name" value="HisKA"/>
    <property type="match status" value="1"/>
</dbReference>
<dbReference type="Gene3D" id="3.30.450.20">
    <property type="entry name" value="PAS domain"/>
    <property type="match status" value="1"/>
</dbReference>
<dbReference type="CDD" id="cd16922">
    <property type="entry name" value="HATPase_EvgS-ArcB-TorS-like"/>
    <property type="match status" value="1"/>
</dbReference>
<keyword evidence="9" id="KW-1133">Transmembrane helix</keyword>
<evidence type="ECO:0000256" key="2">
    <source>
        <dbReference type="ARBA" id="ARBA00004370"/>
    </source>
</evidence>
<dbReference type="InterPro" id="IPR003660">
    <property type="entry name" value="HAMP_dom"/>
</dbReference>
<evidence type="ECO:0000259" key="12">
    <source>
        <dbReference type="PROSITE" id="PS50113"/>
    </source>
</evidence>
<dbReference type="PRINTS" id="PR00344">
    <property type="entry name" value="BCTRLSENSOR"/>
</dbReference>
<feature type="domain" description="HAMP" evidence="13">
    <location>
        <begin position="204"/>
        <end position="260"/>
    </location>
</feature>
<dbReference type="SUPFAM" id="SSF47384">
    <property type="entry name" value="Homodimeric domain of signal transducing histidine kinase"/>
    <property type="match status" value="1"/>
</dbReference>
<feature type="transmembrane region" description="Helical" evidence="9">
    <location>
        <begin position="31"/>
        <end position="51"/>
    </location>
</feature>
<dbReference type="PROSITE" id="PS50112">
    <property type="entry name" value="PAS"/>
    <property type="match status" value="1"/>
</dbReference>
<organism evidence="14 15">
    <name type="scientific">Kiloniella spongiae</name>
    <dbReference type="NCBI Taxonomy" id="1489064"/>
    <lineage>
        <taxon>Bacteria</taxon>
        <taxon>Pseudomonadati</taxon>
        <taxon>Pseudomonadota</taxon>
        <taxon>Alphaproteobacteria</taxon>
        <taxon>Rhodospirillales</taxon>
        <taxon>Kiloniellaceae</taxon>
        <taxon>Kiloniella</taxon>
    </lineage>
</organism>
<dbReference type="PROSITE" id="PS50113">
    <property type="entry name" value="PAC"/>
    <property type="match status" value="1"/>
</dbReference>
<keyword evidence="5" id="KW-0808">Transferase</keyword>
<accession>A0A0H2MH72</accession>
<evidence type="ECO:0000259" key="11">
    <source>
        <dbReference type="PROSITE" id="PS50112"/>
    </source>
</evidence>
<feature type="domain" description="Histidine kinase" evidence="10">
    <location>
        <begin position="417"/>
        <end position="642"/>
    </location>
</feature>
<evidence type="ECO:0000256" key="8">
    <source>
        <dbReference type="ARBA" id="ARBA00023136"/>
    </source>
</evidence>
<keyword evidence="6" id="KW-0418">Kinase</keyword>
<dbReference type="NCBIfam" id="TIGR00229">
    <property type="entry name" value="sensory_box"/>
    <property type="match status" value="1"/>
</dbReference>
<dbReference type="SMART" id="SM00387">
    <property type="entry name" value="HATPase_c"/>
    <property type="match status" value="1"/>
</dbReference>
<proteinExistence type="predicted"/>
<dbReference type="RefSeq" id="WP_047763090.1">
    <property type="nucleotide sequence ID" value="NZ_LAQL01000003.1"/>
</dbReference>
<comment type="caution">
    <text evidence="14">The sequence shown here is derived from an EMBL/GenBank/DDBJ whole genome shotgun (WGS) entry which is preliminary data.</text>
</comment>
<dbReference type="PROSITE" id="PS50885">
    <property type="entry name" value="HAMP"/>
    <property type="match status" value="1"/>
</dbReference>
<dbReference type="PANTHER" id="PTHR43047:SF72">
    <property type="entry name" value="OSMOSENSING HISTIDINE PROTEIN KINASE SLN1"/>
    <property type="match status" value="1"/>
</dbReference>
<dbReference type="STRING" id="1489064.WH96_05490"/>
<dbReference type="InterPro" id="IPR000700">
    <property type="entry name" value="PAS-assoc_C"/>
</dbReference>
<dbReference type="InterPro" id="IPR000014">
    <property type="entry name" value="PAS"/>
</dbReference>
<evidence type="ECO:0000256" key="6">
    <source>
        <dbReference type="ARBA" id="ARBA00022777"/>
    </source>
</evidence>
<dbReference type="SUPFAM" id="SSF55874">
    <property type="entry name" value="ATPase domain of HSP90 chaperone/DNA topoisomerase II/histidine kinase"/>
    <property type="match status" value="1"/>
</dbReference>
<dbReference type="InterPro" id="IPR003594">
    <property type="entry name" value="HATPase_dom"/>
</dbReference>
<dbReference type="PANTHER" id="PTHR43047">
    <property type="entry name" value="TWO-COMPONENT HISTIDINE PROTEIN KINASE"/>
    <property type="match status" value="1"/>
</dbReference>
<dbReference type="Pfam" id="PF02518">
    <property type="entry name" value="HATPase_c"/>
    <property type="match status" value="1"/>
</dbReference>
<dbReference type="Pfam" id="PF13426">
    <property type="entry name" value="PAS_9"/>
    <property type="match status" value="1"/>
</dbReference>
<evidence type="ECO:0000256" key="5">
    <source>
        <dbReference type="ARBA" id="ARBA00022679"/>
    </source>
</evidence>
<evidence type="ECO:0000259" key="13">
    <source>
        <dbReference type="PROSITE" id="PS50885"/>
    </source>
</evidence>
<dbReference type="SUPFAM" id="SSF55785">
    <property type="entry name" value="PYP-like sensor domain (PAS domain)"/>
    <property type="match status" value="1"/>
</dbReference>
<dbReference type="EMBL" id="LAQL01000003">
    <property type="protein sequence ID" value="KLN61753.1"/>
    <property type="molecule type" value="Genomic_DNA"/>
</dbReference>
<dbReference type="InterPro" id="IPR005467">
    <property type="entry name" value="His_kinase_dom"/>
</dbReference>
<keyword evidence="8 9" id="KW-0472">Membrane</keyword>
<dbReference type="OrthoDB" id="9801651at2"/>
<dbReference type="CDD" id="cd00130">
    <property type="entry name" value="PAS"/>
    <property type="match status" value="1"/>
</dbReference>
<feature type="transmembrane region" description="Helical" evidence="9">
    <location>
        <begin position="183"/>
        <end position="207"/>
    </location>
</feature>
<feature type="domain" description="PAS" evidence="11">
    <location>
        <begin position="266"/>
        <end position="312"/>
    </location>
</feature>
<keyword evidence="4" id="KW-0597">Phosphoprotein</keyword>
<dbReference type="FunFam" id="3.30.565.10:FF:000006">
    <property type="entry name" value="Sensor histidine kinase WalK"/>
    <property type="match status" value="1"/>
</dbReference>
<feature type="domain" description="PAC" evidence="12">
    <location>
        <begin position="340"/>
        <end position="392"/>
    </location>
</feature>
<dbReference type="PROSITE" id="PS50109">
    <property type="entry name" value="HIS_KIN"/>
    <property type="match status" value="1"/>
</dbReference>
<dbReference type="Gene3D" id="3.30.565.10">
    <property type="entry name" value="Histidine kinase-like ATPase, C-terminal domain"/>
    <property type="match status" value="1"/>
</dbReference>
<dbReference type="GO" id="GO:0000155">
    <property type="term" value="F:phosphorelay sensor kinase activity"/>
    <property type="evidence" value="ECO:0007669"/>
    <property type="project" value="InterPro"/>
</dbReference>
<evidence type="ECO:0000256" key="7">
    <source>
        <dbReference type="ARBA" id="ARBA00023012"/>
    </source>
</evidence>
<evidence type="ECO:0000256" key="1">
    <source>
        <dbReference type="ARBA" id="ARBA00000085"/>
    </source>
</evidence>